<evidence type="ECO:0000259" key="2">
    <source>
        <dbReference type="Pfam" id="PF04773"/>
    </source>
</evidence>
<dbReference type="PANTHER" id="PTHR30273">
    <property type="entry name" value="PERIPLASMIC SIGNAL SENSOR AND SIGMA FACTOR ACTIVATOR FECR-RELATED"/>
    <property type="match status" value="1"/>
</dbReference>
<dbReference type="PANTHER" id="PTHR30273:SF2">
    <property type="entry name" value="PROTEIN FECR"/>
    <property type="match status" value="1"/>
</dbReference>
<comment type="caution">
    <text evidence="4">The sequence shown here is derived from an EMBL/GenBank/DDBJ whole genome shotgun (WGS) entry which is preliminary data.</text>
</comment>
<feature type="domain" description="FecR protein" evidence="2">
    <location>
        <begin position="129"/>
        <end position="218"/>
    </location>
</feature>
<feature type="transmembrane region" description="Helical" evidence="1">
    <location>
        <begin position="92"/>
        <end position="112"/>
    </location>
</feature>
<protein>
    <submittedName>
        <fullName evidence="4">Transmembrane sensor</fullName>
    </submittedName>
</protein>
<name>A0A7X5Y0I8_9SPHN</name>
<dbReference type="EMBL" id="JAATJB010000008">
    <property type="protein sequence ID" value="NJB98380.1"/>
    <property type="molecule type" value="Genomic_DNA"/>
</dbReference>
<dbReference type="InterPro" id="IPR032623">
    <property type="entry name" value="FecR_N"/>
</dbReference>
<gene>
    <name evidence="4" type="ORF">GGR89_002712</name>
</gene>
<accession>A0A7X5Y0I8</accession>
<reference evidence="4 5" key="1">
    <citation type="submission" date="2020-03" db="EMBL/GenBank/DDBJ databases">
        <title>Genomic Encyclopedia of Type Strains, Phase IV (KMG-IV): sequencing the most valuable type-strain genomes for metagenomic binning, comparative biology and taxonomic classification.</title>
        <authorList>
            <person name="Goeker M."/>
        </authorList>
    </citation>
    <scope>NUCLEOTIDE SEQUENCE [LARGE SCALE GENOMIC DNA]</scope>
    <source>
        <strain evidence="4 5">DSM 7225</strain>
    </source>
</reference>
<keyword evidence="1 4" id="KW-0812">Transmembrane</keyword>
<dbReference type="GO" id="GO:0016989">
    <property type="term" value="F:sigma factor antagonist activity"/>
    <property type="evidence" value="ECO:0007669"/>
    <property type="project" value="TreeGrafter"/>
</dbReference>
<dbReference type="Pfam" id="PF04773">
    <property type="entry name" value="FecR"/>
    <property type="match status" value="1"/>
</dbReference>
<keyword evidence="5" id="KW-1185">Reference proteome</keyword>
<evidence type="ECO:0000256" key="1">
    <source>
        <dbReference type="SAM" id="Phobius"/>
    </source>
</evidence>
<dbReference type="PIRSF" id="PIRSF018266">
    <property type="entry name" value="FecR"/>
    <property type="match status" value="1"/>
</dbReference>
<dbReference type="Gene3D" id="3.55.50.30">
    <property type="match status" value="1"/>
</dbReference>
<evidence type="ECO:0000259" key="3">
    <source>
        <dbReference type="Pfam" id="PF16220"/>
    </source>
</evidence>
<proteinExistence type="predicted"/>
<keyword evidence="1" id="KW-1133">Transmembrane helix</keyword>
<keyword evidence="1" id="KW-0472">Membrane</keyword>
<dbReference type="Gene3D" id="2.60.120.1440">
    <property type="match status" value="1"/>
</dbReference>
<sequence length="329" mass="35442">MKTDGTATTTIATEAARWHERLARDPDAAPPEAFERWRMADPAHAEAFARIEATHDCARSLAAHPELLALRQATATRVAVHRARSAARKQKAGAALAALALVALPLAGWYAAEHRGPAGTEVAQTRLFSTGVGQRLSMMLDDGSRLTLNTATSVRVAYTPTERHLILERGQAWFEVAKGQPRPFRVTAGAHDVIAHGTAFDVRLDADRTTVLLVEGKVTVGTVAMVPNDLLVARGDRMTLRHGGDARQLEAWREGLVVFADTPLAEAVAELNRYAPHPLVVKDGRAAALRISGAFRTGESATFAEALETSFPVQAVTRSDGTIELSSRR</sequence>
<dbReference type="Proteomes" id="UP000531251">
    <property type="component" value="Unassembled WGS sequence"/>
</dbReference>
<dbReference type="RefSeq" id="WP_125977319.1">
    <property type="nucleotide sequence ID" value="NZ_BAAADY010000023.1"/>
</dbReference>
<evidence type="ECO:0000313" key="5">
    <source>
        <dbReference type="Proteomes" id="UP000531251"/>
    </source>
</evidence>
<organism evidence="4 5">
    <name type="scientific">Sphingomonas trueperi</name>
    <dbReference type="NCBI Taxonomy" id="53317"/>
    <lineage>
        <taxon>Bacteria</taxon>
        <taxon>Pseudomonadati</taxon>
        <taxon>Pseudomonadota</taxon>
        <taxon>Alphaproteobacteria</taxon>
        <taxon>Sphingomonadales</taxon>
        <taxon>Sphingomonadaceae</taxon>
        <taxon>Sphingomonas</taxon>
    </lineage>
</organism>
<dbReference type="AlphaFoldDB" id="A0A7X5Y0I8"/>
<dbReference type="InterPro" id="IPR012373">
    <property type="entry name" value="Ferrdict_sens_TM"/>
</dbReference>
<dbReference type="InterPro" id="IPR006860">
    <property type="entry name" value="FecR"/>
</dbReference>
<feature type="domain" description="FecR N-terminal" evidence="3">
    <location>
        <begin position="14"/>
        <end position="53"/>
    </location>
</feature>
<dbReference type="Pfam" id="PF16220">
    <property type="entry name" value="DUF4880"/>
    <property type="match status" value="1"/>
</dbReference>
<evidence type="ECO:0000313" key="4">
    <source>
        <dbReference type="EMBL" id="NJB98380.1"/>
    </source>
</evidence>